<comment type="caution">
    <text evidence="1">The sequence shown here is derived from an EMBL/GenBank/DDBJ whole genome shotgun (WGS) entry which is preliminary data.</text>
</comment>
<dbReference type="EMBL" id="JARJCM010000598">
    <property type="protein sequence ID" value="KAJ7016090.1"/>
    <property type="molecule type" value="Genomic_DNA"/>
</dbReference>
<dbReference type="Proteomes" id="UP001218188">
    <property type="component" value="Unassembled WGS sequence"/>
</dbReference>
<evidence type="ECO:0000313" key="2">
    <source>
        <dbReference type="Proteomes" id="UP001218188"/>
    </source>
</evidence>
<organism evidence="1 2">
    <name type="scientific">Mycena alexandri</name>
    <dbReference type="NCBI Taxonomy" id="1745969"/>
    <lineage>
        <taxon>Eukaryota</taxon>
        <taxon>Fungi</taxon>
        <taxon>Dikarya</taxon>
        <taxon>Basidiomycota</taxon>
        <taxon>Agaricomycotina</taxon>
        <taxon>Agaricomycetes</taxon>
        <taxon>Agaricomycetidae</taxon>
        <taxon>Agaricales</taxon>
        <taxon>Marasmiineae</taxon>
        <taxon>Mycenaceae</taxon>
        <taxon>Mycena</taxon>
    </lineage>
</organism>
<dbReference type="AlphaFoldDB" id="A0AAD6RXH7"/>
<protein>
    <submittedName>
        <fullName evidence="1">Uncharacterized protein</fullName>
    </submittedName>
</protein>
<reference evidence="1" key="1">
    <citation type="submission" date="2023-03" db="EMBL/GenBank/DDBJ databases">
        <title>Massive genome expansion in bonnet fungi (Mycena s.s.) driven by repeated elements and novel gene families across ecological guilds.</title>
        <authorList>
            <consortium name="Lawrence Berkeley National Laboratory"/>
            <person name="Harder C.B."/>
            <person name="Miyauchi S."/>
            <person name="Viragh M."/>
            <person name="Kuo A."/>
            <person name="Thoen E."/>
            <person name="Andreopoulos B."/>
            <person name="Lu D."/>
            <person name="Skrede I."/>
            <person name="Drula E."/>
            <person name="Henrissat B."/>
            <person name="Morin E."/>
            <person name="Kohler A."/>
            <person name="Barry K."/>
            <person name="LaButti K."/>
            <person name="Morin E."/>
            <person name="Salamov A."/>
            <person name="Lipzen A."/>
            <person name="Mereny Z."/>
            <person name="Hegedus B."/>
            <person name="Baldrian P."/>
            <person name="Stursova M."/>
            <person name="Weitz H."/>
            <person name="Taylor A."/>
            <person name="Grigoriev I.V."/>
            <person name="Nagy L.G."/>
            <person name="Martin F."/>
            <person name="Kauserud H."/>
        </authorList>
    </citation>
    <scope>NUCLEOTIDE SEQUENCE</scope>
    <source>
        <strain evidence="1">CBHHK200</strain>
    </source>
</reference>
<evidence type="ECO:0000313" key="1">
    <source>
        <dbReference type="EMBL" id="KAJ7016090.1"/>
    </source>
</evidence>
<keyword evidence="2" id="KW-1185">Reference proteome</keyword>
<name>A0AAD6RXH7_9AGAR</name>
<gene>
    <name evidence="1" type="ORF">C8F04DRAFT_1407795</name>
</gene>
<sequence>MVSKTPSPPALYPHLSSTSLALGWHRRQCSHFRIFPTHSQRARPPHKLYTARPRGGDRWVLSCMRRSSSGLFIQVGFGLGAKLCADLSRAVVPCRMRSMQLMHILEG</sequence>
<accession>A0AAD6RXH7</accession>
<feature type="non-terminal residue" evidence="1">
    <location>
        <position position="107"/>
    </location>
</feature>
<proteinExistence type="predicted"/>